<evidence type="ECO:0000313" key="2">
    <source>
        <dbReference type="EMBL" id="EAY07519.1"/>
    </source>
</evidence>
<sequence>MEHTNQAVASVSASAQSESLAEIWNMQKNANYIDKNFPLFLSVFETAKIPILFVYPFLSFFFIQFIIVSIWPWNQYWESQPDQHIMKWLRTVLYFVPQPAEPTYYLIVSIVIFIINMSILIIIECQLFYYKLQRKFIIALNYPVRLYFDAVLVATITPAIIGTGETFVLLCHGNTNYMIIISFILYALSVAYESYSFFIVQNFASKSICVNVSPLLNFDPTLMIMTLLTMLICILPYFLLTIFEYWVQLISIGLHIILNLYLFYYTCANLPYVDILTMALGVGWYSGCIFGDVTLVAGTFVNSMSYKIPLYGSIAVFVGLTGPALLFFIIRIKAVKKQLDVDYIKQDEANNYYTELGLDKNQNKALCYLKIAFQNYCPSFYNWTLIIFLMEHYETETVISLCLQLLTFFPKETRLQNRLERMLSKRRTLTFQTRYLIFQIQTLKSLRQFDARLKSNSNS</sequence>
<dbReference type="VEuPathDB" id="TrichDB:TVAGG3_0199800"/>
<keyword evidence="1" id="KW-1133">Transmembrane helix</keyword>
<keyword evidence="1" id="KW-0812">Transmembrane</keyword>
<name>A2EIJ8_TRIV3</name>
<dbReference type="KEGG" id="tva:4765412"/>
<protein>
    <submittedName>
        <fullName evidence="2">Uncharacterized protein</fullName>
    </submittedName>
</protein>
<feature type="transmembrane region" description="Helical" evidence="1">
    <location>
        <begin position="245"/>
        <end position="264"/>
    </location>
</feature>
<feature type="transmembrane region" description="Helical" evidence="1">
    <location>
        <begin position="176"/>
        <end position="200"/>
    </location>
</feature>
<keyword evidence="1" id="KW-0472">Membrane</keyword>
<feature type="transmembrane region" description="Helical" evidence="1">
    <location>
        <begin position="310"/>
        <end position="330"/>
    </location>
</feature>
<reference evidence="2" key="2">
    <citation type="journal article" date="2007" name="Science">
        <title>Draft genome sequence of the sexually transmitted pathogen Trichomonas vaginalis.</title>
        <authorList>
            <person name="Carlton J.M."/>
            <person name="Hirt R.P."/>
            <person name="Silva J.C."/>
            <person name="Delcher A.L."/>
            <person name="Schatz M."/>
            <person name="Zhao Q."/>
            <person name="Wortman J.R."/>
            <person name="Bidwell S.L."/>
            <person name="Alsmark U.C.M."/>
            <person name="Besteiro S."/>
            <person name="Sicheritz-Ponten T."/>
            <person name="Noel C.J."/>
            <person name="Dacks J.B."/>
            <person name="Foster P.G."/>
            <person name="Simillion C."/>
            <person name="Van de Peer Y."/>
            <person name="Miranda-Saavedra D."/>
            <person name="Barton G.J."/>
            <person name="Westrop G.D."/>
            <person name="Mueller S."/>
            <person name="Dessi D."/>
            <person name="Fiori P.L."/>
            <person name="Ren Q."/>
            <person name="Paulsen I."/>
            <person name="Zhang H."/>
            <person name="Bastida-Corcuera F.D."/>
            <person name="Simoes-Barbosa A."/>
            <person name="Brown M.T."/>
            <person name="Hayes R.D."/>
            <person name="Mukherjee M."/>
            <person name="Okumura C.Y."/>
            <person name="Schneider R."/>
            <person name="Smith A.J."/>
            <person name="Vanacova S."/>
            <person name="Villalvazo M."/>
            <person name="Haas B.J."/>
            <person name="Pertea M."/>
            <person name="Feldblyum T.V."/>
            <person name="Utterback T.R."/>
            <person name="Shu C.L."/>
            <person name="Osoegawa K."/>
            <person name="de Jong P.J."/>
            <person name="Hrdy I."/>
            <person name="Horvathova L."/>
            <person name="Zubacova Z."/>
            <person name="Dolezal P."/>
            <person name="Malik S.B."/>
            <person name="Logsdon J.M. Jr."/>
            <person name="Henze K."/>
            <person name="Gupta A."/>
            <person name="Wang C.C."/>
            <person name="Dunne R.L."/>
            <person name="Upcroft J.A."/>
            <person name="Upcroft P."/>
            <person name="White O."/>
            <person name="Salzberg S.L."/>
            <person name="Tang P."/>
            <person name="Chiu C.-H."/>
            <person name="Lee Y.-S."/>
            <person name="Embley T.M."/>
            <person name="Coombs G.H."/>
            <person name="Mottram J.C."/>
            <person name="Tachezy J."/>
            <person name="Fraser-Liggett C.M."/>
            <person name="Johnson P.J."/>
        </authorList>
    </citation>
    <scope>NUCLEOTIDE SEQUENCE [LARGE SCALE GENOMIC DNA]</scope>
    <source>
        <strain evidence="2">G3</strain>
    </source>
</reference>
<accession>A2EIJ8</accession>
<feature type="transmembrane region" description="Helical" evidence="1">
    <location>
        <begin position="52"/>
        <end position="73"/>
    </location>
</feature>
<dbReference type="InParanoid" id="A2EIJ8"/>
<evidence type="ECO:0000313" key="3">
    <source>
        <dbReference type="Proteomes" id="UP000001542"/>
    </source>
</evidence>
<feature type="transmembrane region" description="Helical" evidence="1">
    <location>
        <begin position="221"/>
        <end position="239"/>
    </location>
</feature>
<proteinExistence type="predicted"/>
<reference evidence="2" key="1">
    <citation type="submission" date="2006-10" db="EMBL/GenBank/DDBJ databases">
        <authorList>
            <person name="Amadeo P."/>
            <person name="Zhao Q."/>
            <person name="Wortman J."/>
            <person name="Fraser-Liggett C."/>
            <person name="Carlton J."/>
        </authorList>
    </citation>
    <scope>NUCLEOTIDE SEQUENCE</scope>
    <source>
        <strain evidence="2">G3</strain>
    </source>
</reference>
<gene>
    <name evidence="2" type="ORF">TVAG_124920</name>
</gene>
<feature type="transmembrane region" description="Helical" evidence="1">
    <location>
        <begin position="104"/>
        <end position="125"/>
    </location>
</feature>
<evidence type="ECO:0000256" key="1">
    <source>
        <dbReference type="SAM" id="Phobius"/>
    </source>
</evidence>
<dbReference type="AlphaFoldDB" id="A2EIJ8"/>
<dbReference type="Proteomes" id="UP000001542">
    <property type="component" value="Unassembled WGS sequence"/>
</dbReference>
<feature type="transmembrane region" description="Helical" evidence="1">
    <location>
        <begin position="146"/>
        <end position="170"/>
    </location>
</feature>
<feature type="transmembrane region" description="Helical" evidence="1">
    <location>
        <begin position="276"/>
        <end position="298"/>
    </location>
</feature>
<organism evidence="2 3">
    <name type="scientific">Trichomonas vaginalis (strain ATCC PRA-98 / G3)</name>
    <dbReference type="NCBI Taxonomy" id="412133"/>
    <lineage>
        <taxon>Eukaryota</taxon>
        <taxon>Metamonada</taxon>
        <taxon>Parabasalia</taxon>
        <taxon>Trichomonadida</taxon>
        <taxon>Trichomonadidae</taxon>
        <taxon>Trichomonas</taxon>
    </lineage>
</organism>
<keyword evidence="3" id="KW-1185">Reference proteome</keyword>
<dbReference type="VEuPathDB" id="TrichDB:TVAG_124920"/>
<dbReference type="EMBL" id="DS113398">
    <property type="protein sequence ID" value="EAY07519.1"/>
    <property type="molecule type" value="Genomic_DNA"/>
</dbReference>
<dbReference type="RefSeq" id="XP_001319742.1">
    <property type="nucleotide sequence ID" value="XM_001319707.1"/>
</dbReference>